<feature type="compositionally biased region" description="Acidic residues" evidence="1">
    <location>
        <begin position="87"/>
        <end position="119"/>
    </location>
</feature>
<gene>
    <name evidence="2" type="ORF">GJR99_12515</name>
</gene>
<feature type="region of interest" description="Disordered" evidence="1">
    <location>
        <begin position="50"/>
        <end position="158"/>
    </location>
</feature>
<dbReference type="GO" id="GO:0000166">
    <property type="term" value="F:nucleotide binding"/>
    <property type="evidence" value="ECO:0007669"/>
    <property type="project" value="InterPro"/>
</dbReference>
<name>A0A6A8G9X7_9EURY</name>
<accession>A0A6A8G9X7</accession>
<reference evidence="2 3" key="1">
    <citation type="submission" date="2019-11" db="EMBL/GenBank/DDBJ databases">
        <title>Whole genome sequence of Haloferax sp. MBLA0078.</title>
        <authorList>
            <person name="Seo M.-J."/>
            <person name="Cho E.-S."/>
        </authorList>
    </citation>
    <scope>NUCLEOTIDE SEQUENCE [LARGE SCALE GENOMIC DNA]</scope>
    <source>
        <strain evidence="2 3">MBLA0078</strain>
    </source>
</reference>
<dbReference type="AlphaFoldDB" id="A0A6A8G9X7"/>
<dbReference type="RefSeq" id="WP_151112646.1">
    <property type="nucleotide sequence ID" value="NZ_WKJQ01000001.1"/>
</dbReference>
<organism evidence="2 3">
    <name type="scientific">Haloferax marinum</name>
    <dbReference type="NCBI Taxonomy" id="2666143"/>
    <lineage>
        <taxon>Archaea</taxon>
        <taxon>Methanobacteriati</taxon>
        <taxon>Methanobacteriota</taxon>
        <taxon>Stenosarchaea group</taxon>
        <taxon>Halobacteria</taxon>
        <taxon>Halobacteriales</taxon>
        <taxon>Haloferacaceae</taxon>
        <taxon>Haloferax</taxon>
    </lineage>
</organism>
<feature type="compositionally biased region" description="Acidic residues" evidence="1">
    <location>
        <begin position="268"/>
        <end position="294"/>
    </location>
</feature>
<evidence type="ECO:0000256" key="1">
    <source>
        <dbReference type="SAM" id="MobiDB-lite"/>
    </source>
</evidence>
<dbReference type="Gene3D" id="1.10.150.20">
    <property type="entry name" value="5' to 3' exonuclease, C-terminal subdomain"/>
    <property type="match status" value="1"/>
</dbReference>
<comment type="caution">
    <text evidence="2">The sequence shown here is derived from an EMBL/GenBank/DDBJ whole genome shotgun (WGS) entry which is preliminary data.</text>
</comment>
<dbReference type="EMBL" id="WKJQ01000001">
    <property type="protein sequence ID" value="MRW97392.1"/>
    <property type="molecule type" value="Genomic_DNA"/>
</dbReference>
<feature type="compositionally biased region" description="Acidic residues" evidence="1">
    <location>
        <begin position="61"/>
        <end position="80"/>
    </location>
</feature>
<feature type="region of interest" description="Disordered" evidence="1">
    <location>
        <begin position="246"/>
        <end position="294"/>
    </location>
</feature>
<dbReference type="Proteomes" id="UP000443423">
    <property type="component" value="Unassembled WGS sequence"/>
</dbReference>
<keyword evidence="3" id="KW-1185">Reference proteome</keyword>
<evidence type="ECO:0000313" key="2">
    <source>
        <dbReference type="EMBL" id="MRW97392.1"/>
    </source>
</evidence>
<dbReference type="OrthoDB" id="202878at2157"/>
<feature type="compositionally biased region" description="Basic and acidic residues" evidence="1">
    <location>
        <begin position="249"/>
        <end position="263"/>
    </location>
</feature>
<evidence type="ECO:0000313" key="3">
    <source>
        <dbReference type="Proteomes" id="UP000443423"/>
    </source>
</evidence>
<protein>
    <submittedName>
        <fullName evidence="2">Helix-hairpin-helix domain-containing protein</fullName>
    </submittedName>
</protein>
<dbReference type="SUPFAM" id="SSF47794">
    <property type="entry name" value="Rad51 N-terminal domain-like"/>
    <property type="match status" value="1"/>
</dbReference>
<sequence>MRVFLTDGTSFDCGGYKALDSGGVVLTRDQKRKHVIGYVPEDALVYILPDDVAAERGGGEPNDDEEESETESSSADEDTEGAVVTESEAETDTESEAETDTASEETAADDETDANEVSEADTKESVEPTEDVDETVVSAAVGEDLEGVTRAIPDDGAVEHTHEAIVERIDDLESRVDGLDGRVDAMTDQLADVVAHAEMNAEEERSPDDVRNIRGIGTAYAARLRASGIDTISALRDADEAEIAAATDASEHRVREWKRRAEAAFESDVGDDERDERDGDDTAVSDDSEGETTD</sequence>
<proteinExistence type="predicted"/>
<dbReference type="InterPro" id="IPR010995">
    <property type="entry name" value="DNA_repair_Rad51/TF_NusA_a-hlx"/>
</dbReference>
<dbReference type="Pfam" id="PF14520">
    <property type="entry name" value="HHH_5"/>
    <property type="match status" value="1"/>
</dbReference>